<keyword evidence="5" id="KW-1185">Reference proteome</keyword>
<dbReference type="InterPro" id="IPR011701">
    <property type="entry name" value="MFS"/>
</dbReference>
<protein>
    <recommendedName>
        <fullName evidence="3">Major facilitator superfamily (MFS) profile domain-containing protein</fullName>
    </recommendedName>
</protein>
<dbReference type="GO" id="GO:0016020">
    <property type="term" value="C:membrane"/>
    <property type="evidence" value="ECO:0007669"/>
    <property type="project" value="UniProtKB-SubCell"/>
</dbReference>
<dbReference type="PANTHER" id="PTHR45757:SF8">
    <property type="entry name" value="MAJOR FACILITATOR SUPERFAMILY (MFS) PROFILE DOMAIN-CONTAINING PROTEIN"/>
    <property type="match status" value="1"/>
</dbReference>
<feature type="domain" description="Major facilitator superfamily (MFS) profile" evidence="3">
    <location>
        <begin position="31"/>
        <end position="440"/>
    </location>
</feature>
<dbReference type="OrthoDB" id="2985014at2759"/>
<feature type="transmembrane region" description="Helical" evidence="2">
    <location>
        <begin position="200"/>
        <end position="220"/>
    </location>
</feature>
<name>A0A8S1EXJ2_9PELO</name>
<dbReference type="InterPro" id="IPR020846">
    <property type="entry name" value="MFS_dom"/>
</dbReference>
<feature type="transmembrane region" description="Helical" evidence="2">
    <location>
        <begin position="30"/>
        <end position="56"/>
    </location>
</feature>
<evidence type="ECO:0000256" key="1">
    <source>
        <dbReference type="ARBA" id="ARBA00004141"/>
    </source>
</evidence>
<evidence type="ECO:0000313" key="5">
    <source>
        <dbReference type="Proteomes" id="UP000494206"/>
    </source>
</evidence>
<feature type="transmembrane region" description="Helical" evidence="2">
    <location>
        <begin position="162"/>
        <end position="180"/>
    </location>
</feature>
<dbReference type="GO" id="GO:0022857">
    <property type="term" value="F:transmembrane transporter activity"/>
    <property type="evidence" value="ECO:0007669"/>
    <property type="project" value="InterPro"/>
</dbReference>
<feature type="transmembrane region" description="Helical" evidence="2">
    <location>
        <begin position="402"/>
        <end position="422"/>
    </location>
</feature>
<evidence type="ECO:0000256" key="2">
    <source>
        <dbReference type="SAM" id="Phobius"/>
    </source>
</evidence>
<dbReference type="AlphaFoldDB" id="A0A8S1EXJ2"/>
<evidence type="ECO:0000259" key="3">
    <source>
        <dbReference type="PROSITE" id="PS50850"/>
    </source>
</evidence>
<dbReference type="Gene3D" id="1.20.1250.20">
    <property type="entry name" value="MFS general substrate transporter like domains"/>
    <property type="match status" value="2"/>
</dbReference>
<dbReference type="PANTHER" id="PTHR45757">
    <property type="entry name" value="PROTEIN CBG23364-RELATED"/>
    <property type="match status" value="1"/>
</dbReference>
<dbReference type="PROSITE" id="PS50850">
    <property type="entry name" value="MFS"/>
    <property type="match status" value="1"/>
</dbReference>
<dbReference type="Proteomes" id="UP000494206">
    <property type="component" value="Unassembled WGS sequence"/>
</dbReference>
<feature type="transmembrane region" description="Helical" evidence="2">
    <location>
        <begin position="333"/>
        <end position="353"/>
    </location>
</feature>
<evidence type="ECO:0000313" key="4">
    <source>
        <dbReference type="EMBL" id="CAB3404279.1"/>
    </source>
</evidence>
<dbReference type="SUPFAM" id="SSF103473">
    <property type="entry name" value="MFS general substrate transporter"/>
    <property type="match status" value="1"/>
</dbReference>
<proteinExistence type="predicted"/>
<accession>A0A8S1EXJ2</accession>
<feature type="transmembrane region" description="Helical" evidence="2">
    <location>
        <begin position="365"/>
        <end position="390"/>
    </location>
</feature>
<dbReference type="InterPro" id="IPR036259">
    <property type="entry name" value="MFS_trans_sf"/>
</dbReference>
<dbReference type="Pfam" id="PF07690">
    <property type="entry name" value="MFS_1"/>
    <property type="match status" value="1"/>
</dbReference>
<feature type="transmembrane region" description="Helical" evidence="2">
    <location>
        <begin position="77"/>
        <end position="101"/>
    </location>
</feature>
<sequence>MSFDYKQTDFEIKTEHQNESRFTFCGNTRFVILILGLCCILCTNANLILMNFTVICMQDVIEEQSVHNHTHWLQRSYEISLTFSSAAIGAIFGIIPAVALITSYGIRRTLTSYGLISAIATLFMPLAVSYGLFFVLVVRLLQGIGASILYSSIGTISNKWSAAAGIGTYVAFLSSAFQISNILTMPVSGLLCESSLGWRSIYYIFGSATVSVYLVFYVFYADEPSNHKFVSKIELSRIQEGKLNVNNKKKGEYSAIFKNREVFAITIAIIGASAAVICLNNYGPIYLNKVLGLNIRETGYSNAIPYVFAAVVKFAAGPVTDKLAHISERTSNVIIAQVAYTVSIVLAGLNVVGMVKSAQIVAGELIDLIMAVISMSSWIAAFILPIVIGFVCPDNTHSQWSIFYLGVSLFVVLTNAPFPFMARVKYTKQTNRVSAISEKV</sequence>
<keyword evidence="2" id="KW-0812">Transmembrane</keyword>
<organism evidence="4 5">
    <name type="scientific">Caenorhabditis bovis</name>
    <dbReference type="NCBI Taxonomy" id="2654633"/>
    <lineage>
        <taxon>Eukaryota</taxon>
        <taxon>Metazoa</taxon>
        <taxon>Ecdysozoa</taxon>
        <taxon>Nematoda</taxon>
        <taxon>Chromadorea</taxon>
        <taxon>Rhabditida</taxon>
        <taxon>Rhabditina</taxon>
        <taxon>Rhabditomorpha</taxon>
        <taxon>Rhabditoidea</taxon>
        <taxon>Rhabditidae</taxon>
        <taxon>Peloderinae</taxon>
        <taxon>Caenorhabditis</taxon>
    </lineage>
</organism>
<keyword evidence="2" id="KW-1133">Transmembrane helix</keyword>
<comment type="subcellular location">
    <subcellularLocation>
        <location evidence="1">Membrane</location>
        <topology evidence="1">Multi-pass membrane protein</topology>
    </subcellularLocation>
</comment>
<feature type="transmembrane region" description="Helical" evidence="2">
    <location>
        <begin position="113"/>
        <end position="141"/>
    </location>
</feature>
<feature type="transmembrane region" description="Helical" evidence="2">
    <location>
        <begin position="262"/>
        <end position="283"/>
    </location>
</feature>
<gene>
    <name evidence="4" type="ORF">CBOVIS_LOCUS6645</name>
</gene>
<reference evidence="4 5" key="1">
    <citation type="submission" date="2020-04" db="EMBL/GenBank/DDBJ databases">
        <authorList>
            <person name="Laetsch R D."/>
            <person name="Stevens L."/>
            <person name="Kumar S."/>
            <person name="Blaxter L. M."/>
        </authorList>
    </citation>
    <scope>NUCLEOTIDE SEQUENCE [LARGE SCALE GENOMIC DNA]</scope>
</reference>
<keyword evidence="2" id="KW-0472">Membrane</keyword>
<dbReference type="EMBL" id="CADEPM010000004">
    <property type="protein sequence ID" value="CAB3404279.1"/>
    <property type="molecule type" value="Genomic_DNA"/>
</dbReference>
<comment type="caution">
    <text evidence="4">The sequence shown here is derived from an EMBL/GenBank/DDBJ whole genome shotgun (WGS) entry which is preliminary data.</text>
</comment>